<dbReference type="EMBL" id="QWGT01000542">
    <property type="protein sequence ID" value="RIJ43816.1"/>
    <property type="molecule type" value="Genomic_DNA"/>
</dbReference>
<keyword evidence="6 7" id="KW-0472">Membrane</keyword>
<reference evidence="9 10" key="1">
    <citation type="submission" date="2018-08" db="EMBL/GenBank/DDBJ databases">
        <title>Genome Sequence of Clavibacter michiganensis Subspecies type strains, and the Atypical Peach-Colored Strains Isolated from Tomato.</title>
        <authorList>
            <person name="Osdaghi E."/>
            <person name="Portier P."/>
            <person name="Briand M."/>
            <person name="Jacques M.-A."/>
        </authorList>
    </citation>
    <scope>NUCLEOTIDE SEQUENCE [LARGE SCALE GENOMIC DNA]</scope>
    <source>
        <strain evidence="9 10">CFBP 8615</strain>
    </source>
</reference>
<dbReference type="SUPFAM" id="SSF161098">
    <property type="entry name" value="MetI-like"/>
    <property type="match status" value="1"/>
</dbReference>
<evidence type="ECO:0000259" key="8">
    <source>
        <dbReference type="Pfam" id="PF00528"/>
    </source>
</evidence>
<comment type="subcellular location">
    <subcellularLocation>
        <location evidence="1">Cell membrane</location>
        <topology evidence="1">Multi-pass membrane protein</topology>
    </subcellularLocation>
</comment>
<evidence type="ECO:0000313" key="10">
    <source>
        <dbReference type="Proteomes" id="UP000266484"/>
    </source>
</evidence>
<organism evidence="9 10">
    <name type="scientific">Clavibacter lycopersici</name>
    <dbReference type="NCBI Taxonomy" id="2301718"/>
    <lineage>
        <taxon>Bacteria</taxon>
        <taxon>Bacillati</taxon>
        <taxon>Actinomycetota</taxon>
        <taxon>Actinomycetes</taxon>
        <taxon>Micrococcales</taxon>
        <taxon>Microbacteriaceae</taxon>
        <taxon>Clavibacter</taxon>
    </lineage>
</organism>
<keyword evidence="3" id="KW-1003">Cell membrane</keyword>
<dbReference type="GO" id="GO:0005886">
    <property type="term" value="C:plasma membrane"/>
    <property type="evidence" value="ECO:0007669"/>
    <property type="project" value="UniProtKB-SubCell"/>
</dbReference>
<feature type="non-terminal residue" evidence="9">
    <location>
        <position position="1"/>
    </location>
</feature>
<keyword evidence="10" id="KW-1185">Reference proteome</keyword>
<sequence>LLCAPALRAATRGRRSRGSGALVAALTALPEFLLATALLVVVAVWLRWAPPSGWDGPANAALPALALGIPAGGLIGRLLADAIQAASAERWVATWAMAGLPPARTTLAVLRRALPSVLGQIGLVLVGLTGGAVAVEQVFAIPGIGRATLGAASSQDVP</sequence>
<dbReference type="PANTHER" id="PTHR43163">
    <property type="entry name" value="DIPEPTIDE TRANSPORT SYSTEM PERMEASE PROTEIN DPPB-RELATED"/>
    <property type="match status" value="1"/>
</dbReference>
<gene>
    <name evidence="9" type="ORF">DZG00_16425</name>
</gene>
<dbReference type="AlphaFoldDB" id="A0A399SI70"/>
<name>A0A399SI70_9MICO</name>
<keyword evidence="4 7" id="KW-0812">Transmembrane</keyword>
<evidence type="ECO:0000256" key="2">
    <source>
        <dbReference type="ARBA" id="ARBA00022448"/>
    </source>
</evidence>
<dbReference type="PANTHER" id="PTHR43163:SF6">
    <property type="entry name" value="DIPEPTIDE TRANSPORT SYSTEM PERMEASE PROTEIN DPPB-RELATED"/>
    <property type="match status" value="1"/>
</dbReference>
<dbReference type="Pfam" id="PF00528">
    <property type="entry name" value="BPD_transp_1"/>
    <property type="match status" value="1"/>
</dbReference>
<feature type="transmembrane region" description="Helical" evidence="7">
    <location>
        <begin position="21"/>
        <end position="48"/>
    </location>
</feature>
<evidence type="ECO:0000313" key="9">
    <source>
        <dbReference type="EMBL" id="RIJ43816.1"/>
    </source>
</evidence>
<dbReference type="Proteomes" id="UP000266484">
    <property type="component" value="Unassembled WGS sequence"/>
</dbReference>
<evidence type="ECO:0000256" key="1">
    <source>
        <dbReference type="ARBA" id="ARBA00004651"/>
    </source>
</evidence>
<evidence type="ECO:0000256" key="6">
    <source>
        <dbReference type="ARBA" id="ARBA00023136"/>
    </source>
</evidence>
<dbReference type="GO" id="GO:0055085">
    <property type="term" value="P:transmembrane transport"/>
    <property type="evidence" value="ECO:0007669"/>
    <property type="project" value="InterPro"/>
</dbReference>
<evidence type="ECO:0000256" key="5">
    <source>
        <dbReference type="ARBA" id="ARBA00022989"/>
    </source>
</evidence>
<evidence type="ECO:0000256" key="4">
    <source>
        <dbReference type="ARBA" id="ARBA00022692"/>
    </source>
</evidence>
<dbReference type="InterPro" id="IPR035906">
    <property type="entry name" value="MetI-like_sf"/>
</dbReference>
<proteinExistence type="predicted"/>
<evidence type="ECO:0000256" key="7">
    <source>
        <dbReference type="SAM" id="Phobius"/>
    </source>
</evidence>
<keyword evidence="2" id="KW-0813">Transport</keyword>
<feature type="domain" description="ABC transmembrane type-1" evidence="8">
    <location>
        <begin position="12"/>
        <end position="158"/>
    </location>
</feature>
<dbReference type="InterPro" id="IPR000515">
    <property type="entry name" value="MetI-like"/>
</dbReference>
<feature type="non-terminal residue" evidence="9">
    <location>
        <position position="158"/>
    </location>
</feature>
<comment type="caution">
    <text evidence="9">The sequence shown here is derived from an EMBL/GenBank/DDBJ whole genome shotgun (WGS) entry which is preliminary data.</text>
</comment>
<accession>A0A399SI70</accession>
<evidence type="ECO:0000256" key="3">
    <source>
        <dbReference type="ARBA" id="ARBA00022475"/>
    </source>
</evidence>
<feature type="transmembrane region" description="Helical" evidence="7">
    <location>
        <begin position="60"/>
        <end position="80"/>
    </location>
</feature>
<keyword evidence="5 7" id="KW-1133">Transmembrane helix</keyword>
<dbReference type="RefSeq" id="WP_119455873.1">
    <property type="nucleotide sequence ID" value="NZ_QWGT01000542.1"/>
</dbReference>
<protein>
    <submittedName>
        <fullName evidence="9">ABC transporter permease subunit</fullName>
    </submittedName>
</protein>